<dbReference type="InterPro" id="IPR011335">
    <property type="entry name" value="Restrct_endonuc-II-like"/>
</dbReference>
<dbReference type="CDD" id="cd06260">
    <property type="entry name" value="DUF820-like"/>
    <property type="match status" value="1"/>
</dbReference>
<keyword evidence="2" id="KW-0378">Hydrolase</keyword>
<dbReference type="EMBL" id="JALPRX010000158">
    <property type="protein sequence ID" value="MCK8787942.1"/>
    <property type="molecule type" value="Genomic_DNA"/>
</dbReference>
<dbReference type="SUPFAM" id="SSF52980">
    <property type="entry name" value="Restriction endonuclease-like"/>
    <property type="match status" value="1"/>
</dbReference>
<dbReference type="GO" id="GO:0004519">
    <property type="term" value="F:endonuclease activity"/>
    <property type="evidence" value="ECO:0007669"/>
    <property type="project" value="UniProtKB-KW"/>
</dbReference>
<evidence type="ECO:0000313" key="2">
    <source>
        <dbReference type="EMBL" id="MCK8787942.1"/>
    </source>
</evidence>
<evidence type="ECO:0000313" key="3">
    <source>
        <dbReference type="Proteomes" id="UP001139516"/>
    </source>
</evidence>
<dbReference type="AlphaFoldDB" id="A0A9X1YDT4"/>
<dbReference type="Proteomes" id="UP001139516">
    <property type="component" value="Unassembled WGS sequence"/>
</dbReference>
<comment type="caution">
    <text evidence="2">The sequence shown here is derived from an EMBL/GenBank/DDBJ whole genome shotgun (WGS) entry which is preliminary data.</text>
</comment>
<sequence length="196" mass="21910">MSQPAAKPWTPEEFLAWEERQPLRYEFDGFQPVAMTGGTAAHSAIQGNLAAALVPRLRAGRCRFFNSDFKIETTEPHYRYPDGSIVCRSVAPTDTRAADPVTLFEVLSPSTADEDRYTKALEYQAIPSVQRYVMLEQNAIRATVLERSGESWTVHLLMQGSILRLPEAGIEVPLDELYEGIDFGAPRHQEPTTEAP</sequence>
<dbReference type="PANTHER" id="PTHR36558:SF1">
    <property type="entry name" value="RESTRICTION ENDONUCLEASE DOMAIN-CONTAINING PROTEIN-RELATED"/>
    <property type="match status" value="1"/>
</dbReference>
<dbReference type="PANTHER" id="PTHR36558">
    <property type="entry name" value="GLR1098 PROTEIN"/>
    <property type="match status" value="1"/>
</dbReference>
<keyword evidence="2" id="KW-0255">Endonuclease</keyword>
<dbReference type="Pfam" id="PF05685">
    <property type="entry name" value="Uma2"/>
    <property type="match status" value="1"/>
</dbReference>
<dbReference type="RefSeq" id="WP_248669987.1">
    <property type="nucleotide sequence ID" value="NZ_JALPRX010000158.1"/>
</dbReference>
<feature type="domain" description="Putative restriction endonuclease" evidence="1">
    <location>
        <begin position="11"/>
        <end position="165"/>
    </location>
</feature>
<protein>
    <submittedName>
        <fullName evidence="2">Uma2 family endonuclease</fullName>
    </submittedName>
</protein>
<name>A0A9X1YDT4_9PROT</name>
<organism evidence="2 3">
    <name type="scientific">Roseomonas acroporae</name>
    <dbReference type="NCBI Taxonomy" id="2937791"/>
    <lineage>
        <taxon>Bacteria</taxon>
        <taxon>Pseudomonadati</taxon>
        <taxon>Pseudomonadota</taxon>
        <taxon>Alphaproteobacteria</taxon>
        <taxon>Acetobacterales</taxon>
        <taxon>Roseomonadaceae</taxon>
        <taxon>Roseomonas</taxon>
    </lineage>
</organism>
<evidence type="ECO:0000259" key="1">
    <source>
        <dbReference type="Pfam" id="PF05685"/>
    </source>
</evidence>
<dbReference type="InterPro" id="IPR012296">
    <property type="entry name" value="Nuclease_put_TT1808"/>
</dbReference>
<gene>
    <name evidence="2" type="ORF">M0638_26660</name>
</gene>
<dbReference type="InterPro" id="IPR008538">
    <property type="entry name" value="Uma2"/>
</dbReference>
<reference evidence="2" key="1">
    <citation type="submission" date="2022-04" db="EMBL/GenBank/DDBJ databases">
        <title>Roseomonas acroporae sp. nov., isolated from coral Acropora digitifera.</title>
        <authorList>
            <person name="Sun H."/>
        </authorList>
    </citation>
    <scope>NUCLEOTIDE SEQUENCE</scope>
    <source>
        <strain evidence="2">NAR14</strain>
    </source>
</reference>
<keyword evidence="2" id="KW-0540">Nuclease</keyword>
<keyword evidence="3" id="KW-1185">Reference proteome</keyword>
<accession>A0A9X1YDT4</accession>
<proteinExistence type="predicted"/>
<dbReference type="Gene3D" id="3.90.1570.10">
    <property type="entry name" value="tt1808, chain A"/>
    <property type="match status" value="1"/>
</dbReference>